<dbReference type="AlphaFoldDB" id="A0A1B0FEG2"/>
<dbReference type="EMBL" id="CCAG010003408">
    <property type="status" value="NOT_ANNOTATED_CDS"/>
    <property type="molecule type" value="Genomic_DNA"/>
</dbReference>
<reference evidence="2" key="1">
    <citation type="submission" date="2020-05" db="UniProtKB">
        <authorList>
            <consortium name="EnsemblMetazoa"/>
        </authorList>
    </citation>
    <scope>IDENTIFICATION</scope>
    <source>
        <strain evidence="2">Yale</strain>
    </source>
</reference>
<accession>A0A1B0FEG2</accession>
<feature type="region of interest" description="Disordered" evidence="1">
    <location>
        <begin position="1"/>
        <end position="24"/>
    </location>
</feature>
<name>A0A1B0FEG2_GLOMM</name>
<sequence>MVMDDNSGIYERTPEHHESPELRVERSSVVANVTIGGLLIKEVPNISTTTRMADGTLQYSHRELVTTGYVGETHSKTRFRDQTAGISYRGKGNTI</sequence>
<proteinExistence type="predicted"/>
<keyword evidence="3" id="KW-1185">Reference proteome</keyword>
<protein>
    <submittedName>
        <fullName evidence="2">Uncharacterized protein</fullName>
    </submittedName>
</protein>
<evidence type="ECO:0000313" key="3">
    <source>
        <dbReference type="Proteomes" id="UP000092444"/>
    </source>
</evidence>
<dbReference type="STRING" id="37546.A0A1B0FEG2"/>
<evidence type="ECO:0000256" key="1">
    <source>
        <dbReference type="SAM" id="MobiDB-lite"/>
    </source>
</evidence>
<organism evidence="2 3">
    <name type="scientific">Glossina morsitans morsitans</name>
    <name type="common">Savannah tsetse fly</name>
    <dbReference type="NCBI Taxonomy" id="37546"/>
    <lineage>
        <taxon>Eukaryota</taxon>
        <taxon>Metazoa</taxon>
        <taxon>Ecdysozoa</taxon>
        <taxon>Arthropoda</taxon>
        <taxon>Hexapoda</taxon>
        <taxon>Insecta</taxon>
        <taxon>Pterygota</taxon>
        <taxon>Neoptera</taxon>
        <taxon>Endopterygota</taxon>
        <taxon>Diptera</taxon>
        <taxon>Brachycera</taxon>
        <taxon>Muscomorpha</taxon>
        <taxon>Hippoboscoidea</taxon>
        <taxon>Glossinidae</taxon>
        <taxon>Glossina</taxon>
    </lineage>
</organism>
<feature type="compositionally biased region" description="Basic and acidic residues" evidence="1">
    <location>
        <begin position="12"/>
        <end position="24"/>
    </location>
</feature>
<dbReference type="Proteomes" id="UP000092444">
    <property type="component" value="Unassembled WGS sequence"/>
</dbReference>
<evidence type="ECO:0000313" key="2">
    <source>
        <dbReference type="EnsemblMetazoa" id="GMOY001995-PA"/>
    </source>
</evidence>
<dbReference type="EnsemblMetazoa" id="GMOY001995-RA">
    <property type="protein sequence ID" value="GMOY001995-PA"/>
    <property type="gene ID" value="GMOY001995"/>
</dbReference>